<dbReference type="Proteomes" id="UP001551210">
    <property type="component" value="Unassembled WGS sequence"/>
</dbReference>
<evidence type="ECO:0000313" key="1">
    <source>
        <dbReference type="EMBL" id="MEU7293325.1"/>
    </source>
</evidence>
<evidence type="ECO:0000313" key="2">
    <source>
        <dbReference type="Proteomes" id="UP001551210"/>
    </source>
</evidence>
<comment type="caution">
    <text evidence="1">The sequence shown here is derived from an EMBL/GenBank/DDBJ whole genome shotgun (WGS) entry which is preliminary data.</text>
</comment>
<reference evidence="1 2" key="1">
    <citation type="submission" date="2024-06" db="EMBL/GenBank/DDBJ databases">
        <title>The Natural Products Discovery Center: Release of the First 8490 Sequenced Strains for Exploring Actinobacteria Biosynthetic Diversity.</title>
        <authorList>
            <person name="Kalkreuter E."/>
            <person name="Kautsar S.A."/>
            <person name="Yang D."/>
            <person name="Bader C.D."/>
            <person name="Teijaro C.N."/>
            <person name="Fluegel L."/>
            <person name="Davis C.M."/>
            <person name="Simpson J.R."/>
            <person name="Lauterbach L."/>
            <person name="Steele A.D."/>
            <person name="Gui C."/>
            <person name="Meng S."/>
            <person name="Li G."/>
            <person name="Viehrig K."/>
            <person name="Ye F."/>
            <person name="Su P."/>
            <person name="Kiefer A.F."/>
            <person name="Nichols A."/>
            <person name="Cepeda A.J."/>
            <person name="Yan W."/>
            <person name="Fan B."/>
            <person name="Jiang Y."/>
            <person name="Adhikari A."/>
            <person name="Zheng C.-J."/>
            <person name="Schuster L."/>
            <person name="Cowan T.M."/>
            <person name="Smanski M.J."/>
            <person name="Chevrette M.G."/>
            <person name="De Carvalho L.P.S."/>
            <person name="Shen B."/>
        </authorList>
    </citation>
    <scope>NUCLEOTIDE SEQUENCE [LARGE SCALE GENOMIC DNA]</scope>
    <source>
        <strain evidence="1 2">NPDC045705</strain>
    </source>
</reference>
<sequence length="157" mass="16199">MVGEVVTAAMMNAEIRDQFTDLIAAWTAYVPIWTAATTNPNLSNGTIVGKYRKIGRLVNFQIDLTMGSTTTYGTGAWSITLPFQAAASSGSRVGNAQALGASRFGGQVVISPGANGVGAFFPASSGVSNYSSAATGVPFAWATGNELRITGCYESAT</sequence>
<organism evidence="1 2">
    <name type="scientific">Streptomyces exfoliatus</name>
    <name type="common">Streptomyces hydrogenans</name>
    <dbReference type="NCBI Taxonomy" id="1905"/>
    <lineage>
        <taxon>Bacteria</taxon>
        <taxon>Bacillati</taxon>
        <taxon>Actinomycetota</taxon>
        <taxon>Actinomycetes</taxon>
        <taxon>Kitasatosporales</taxon>
        <taxon>Streptomycetaceae</taxon>
        <taxon>Streptomyces</taxon>
    </lineage>
</organism>
<gene>
    <name evidence="1" type="ORF">AB0A76_08995</name>
</gene>
<proteinExistence type="predicted"/>
<protein>
    <submittedName>
        <fullName evidence="1">Uncharacterized protein</fullName>
    </submittedName>
</protein>
<dbReference type="EMBL" id="JBEZAM010000008">
    <property type="protein sequence ID" value="MEU7293325.1"/>
    <property type="molecule type" value="Genomic_DNA"/>
</dbReference>
<name>A0ABV3CSY3_STREX</name>
<dbReference type="RefSeq" id="WP_359205679.1">
    <property type="nucleotide sequence ID" value="NZ_JBEZAM010000008.1"/>
</dbReference>
<keyword evidence="2" id="KW-1185">Reference proteome</keyword>
<accession>A0ABV3CSY3</accession>